<name>A0ABM7WB43_9BACT</name>
<evidence type="ECO:0000256" key="5">
    <source>
        <dbReference type="ARBA" id="ARBA00022827"/>
    </source>
</evidence>
<comment type="catalytic activity">
    <reaction evidence="8">
        <text>(6S)-5-methyl-5,6,7,8-tetrahydrofolate + NAD(+) = (6R)-5,10-methylene-5,6,7,8-tetrahydrofolate + NADH + H(+)</text>
        <dbReference type="Rhea" id="RHEA:19821"/>
        <dbReference type="ChEBI" id="CHEBI:15378"/>
        <dbReference type="ChEBI" id="CHEBI:15636"/>
        <dbReference type="ChEBI" id="CHEBI:18608"/>
        <dbReference type="ChEBI" id="CHEBI:57540"/>
        <dbReference type="ChEBI" id="CHEBI:57945"/>
        <dbReference type="EC" id="1.5.1.54"/>
    </reaction>
    <physiologicalReaction direction="right-to-left" evidence="8">
        <dbReference type="Rhea" id="RHEA:19823"/>
    </physiologicalReaction>
</comment>
<evidence type="ECO:0000313" key="10">
    <source>
        <dbReference type="EMBL" id="BDD88212.1"/>
    </source>
</evidence>
<dbReference type="EMBL" id="AP025516">
    <property type="protein sequence ID" value="BDD88212.1"/>
    <property type="molecule type" value="Genomic_DNA"/>
</dbReference>
<evidence type="ECO:0000256" key="9">
    <source>
        <dbReference type="RuleBase" id="RU003862"/>
    </source>
</evidence>
<proteinExistence type="inferred from homology"/>
<evidence type="ECO:0000313" key="11">
    <source>
        <dbReference type="Proteomes" id="UP000830055"/>
    </source>
</evidence>
<reference evidence="10 11" key="1">
    <citation type="submission" date="2022-01" db="EMBL/GenBank/DDBJ databases">
        <title>Desulfofustis limnae sp. nov., a novel mesophilic sulfate-reducing bacterium isolated from marsh soil.</title>
        <authorList>
            <person name="Watanabe M."/>
            <person name="Takahashi A."/>
            <person name="Kojima H."/>
            <person name="Fukui M."/>
        </authorList>
    </citation>
    <scope>NUCLEOTIDE SEQUENCE [LARGE SCALE GENOMIC DNA]</scope>
    <source>
        <strain evidence="10 11">PPLL</strain>
    </source>
</reference>
<comment type="cofactor">
    <cofactor evidence="1 9">
        <name>FAD</name>
        <dbReference type="ChEBI" id="CHEBI:57692"/>
    </cofactor>
</comment>
<dbReference type="PANTHER" id="PTHR45754">
    <property type="entry name" value="METHYLENETETRAHYDROFOLATE REDUCTASE"/>
    <property type="match status" value="1"/>
</dbReference>
<dbReference type="Pfam" id="PF02219">
    <property type="entry name" value="MTHFR"/>
    <property type="match status" value="1"/>
</dbReference>
<dbReference type="CDD" id="cd00537">
    <property type="entry name" value="MTHFR"/>
    <property type="match status" value="1"/>
</dbReference>
<comment type="similarity">
    <text evidence="3 9">Belongs to the methylenetetrahydrofolate reductase family.</text>
</comment>
<dbReference type="Proteomes" id="UP000830055">
    <property type="component" value="Chromosome"/>
</dbReference>
<accession>A0ABM7WB43</accession>
<evidence type="ECO:0000256" key="4">
    <source>
        <dbReference type="ARBA" id="ARBA00022630"/>
    </source>
</evidence>
<gene>
    <name evidence="10" type="ORF">DPPLL_25770</name>
</gene>
<dbReference type="SUPFAM" id="SSF51730">
    <property type="entry name" value="FAD-linked oxidoreductase"/>
    <property type="match status" value="1"/>
</dbReference>
<comment type="pathway">
    <text evidence="2 9">One-carbon metabolism; tetrahydrofolate interconversion.</text>
</comment>
<evidence type="ECO:0000256" key="6">
    <source>
        <dbReference type="ARBA" id="ARBA00023002"/>
    </source>
</evidence>
<dbReference type="InterPro" id="IPR029041">
    <property type="entry name" value="FAD-linked_oxidoreductase-like"/>
</dbReference>
<dbReference type="Gene3D" id="3.20.20.220">
    <property type="match status" value="1"/>
</dbReference>
<keyword evidence="6 9" id="KW-0560">Oxidoreductase</keyword>
<evidence type="ECO:0000256" key="7">
    <source>
        <dbReference type="ARBA" id="ARBA00034478"/>
    </source>
</evidence>
<organism evidence="10 11">
    <name type="scientific">Desulfofustis limnaeus</name>
    <dbReference type="NCBI Taxonomy" id="2740163"/>
    <lineage>
        <taxon>Bacteria</taxon>
        <taxon>Pseudomonadati</taxon>
        <taxon>Thermodesulfobacteriota</taxon>
        <taxon>Desulfobulbia</taxon>
        <taxon>Desulfobulbales</taxon>
        <taxon>Desulfocapsaceae</taxon>
        <taxon>Desulfofustis</taxon>
    </lineage>
</organism>
<dbReference type="PANTHER" id="PTHR45754:SF3">
    <property type="entry name" value="METHYLENETETRAHYDROFOLATE REDUCTASE (NADPH)"/>
    <property type="match status" value="1"/>
</dbReference>
<sequence length="309" mass="33697">MKSGSNLEKVLAAGHFAVTAECGPPRGADPEKVLKKAAYVKGNVDACNVTDNQTSVVRMSSLAGCLLVQQSGTEPLLQMVVRDRNRIALQSDLLGASALGVRNLLCLSGDHQKFGNDPQAKNVFDIDSIQLIHLVKTMRDDGVFPSGDKLEGAPKFFIGCAVNPFADPFEIRVPRLQLKVDAGADFVQTQCIYNMEKFTLYLEQAKKKGLHERVKILAGVTPLKSVGMAKFMNKMVAGIDIPEPVIKRLADEPKEKQAAKGIEMCIEQIQQLRDMEGIAGVHVMAIEWEEKLHEIIGGAGLLPRPVVDQ</sequence>
<dbReference type="RefSeq" id="WP_284151597.1">
    <property type="nucleotide sequence ID" value="NZ_AP025516.1"/>
</dbReference>
<dbReference type="InterPro" id="IPR003171">
    <property type="entry name" value="Mehydrof_redctse-like"/>
</dbReference>
<evidence type="ECO:0000256" key="8">
    <source>
        <dbReference type="ARBA" id="ARBA00048628"/>
    </source>
</evidence>
<keyword evidence="4 9" id="KW-0285">Flavoprotein</keyword>
<keyword evidence="11" id="KW-1185">Reference proteome</keyword>
<evidence type="ECO:0000256" key="3">
    <source>
        <dbReference type="ARBA" id="ARBA00006743"/>
    </source>
</evidence>
<evidence type="ECO:0000256" key="2">
    <source>
        <dbReference type="ARBA" id="ARBA00004777"/>
    </source>
</evidence>
<evidence type="ECO:0000256" key="1">
    <source>
        <dbReference type="ARBA" id="ARBA00001974"/>
    </source>
</evidence>
<keyword evidence="5 9" id="KW-0274">FAD</keyword>
<protein>
    <recommendedName>
        <fullName evidence="9">Methylenetetrahydrofolate reductase</fullName>
    </recommendedName>
</protein>
<comment type="pathway">
    <text evidence="7">Amino-acid biosynthesis; L-methionine biosynthesis via de novo pathway.</text>
</comment>